<evidence type="ECO:0000313" key="1">
    <source>
        <dbReference type="EMBL" id="GMS85614.1"/>
    </source>
</evidence>
<organism evidence="1 2">
    <name type="scientific">Pristionchus entomophagus</name>
    <dbReference type="NCBI Taxonomy" id="358040"/>
    <lineage>
        <taxon>Eukaryota</taxon>
        <taxon>Metazoa</taxon>
        <taxon>Ecdysozoa</taxon>
        <taxon>Nematoda</taxon>
        <taxon>Chromadorea</taxon>
        <taxon>Rhabditida</taxon>
        <taxon>Rhabditina</taxon>
        <taxon>Diplogasteromorpha</taxon>
        <taxon>Diplogasteroidea</taxon>
        <taxon>Neodiplogasteridae</taxon>
        <taxon>Pristionchus</taxon>
    </lineage>
</organism>
<gene>
    <name evidence="1" type="ORF">PENTCL1PPCAC_7789</name>
</gene>
<name>A0AAV5SZ97_9BILA</name>
<dbReference type="AlphaFoldDB" id="A0AAV5SZ97"/>
<comment type="caution">
    <text evidence="1">The sequence shown here is derived from an EMBL/GenBank/DDBJ whole genome shotgun (WGS) entry which is preliminary data.</text>
</comment>
<accession>A0AAV5SZ97</accession>
<keyword evidence="2" id="KW-1185">Reference proteome</keyword>
<feature type="non-terminal residue" evidence="1">
    <location>
        <position position="1"/>
    </location>
</feature>
<feature type="non-terminal residue" evidence="1">
    <location>
        <position position="67"/>
    </location>
</feature>
<proteinExistence type="predicted"/>
<dbReference type="Proteomes" id="UP001432027">
    <property type="component" value="Unassembled WGS sequence"/>
</dbReference>
<sequence length="67" mass="7092">TYTISHILSRSVRSTQGRVVASLSTVPHILTSSVHSASEILSCSLHSIPSIGCCVSYCLSSSVESIR</sequence>
<protein>
    <submittedName>
        <fullName evidence="1">Uncharacterized protein</fullName>
    </submittedName>
</protein>
<dbReference type="EMBL" id="BTSX01000002">
    <property type="protein sequence ID" value="GMS85614.1"/>
    <property type="molecule type" value="Genomic_DNA"/>
</dbReference>
<reference evidence="1" key="1">
    <citation type="submission" date="2023-10" db="EMBL/GenBank/DDBJ databases">
        <title>Genome assembly of Pristionchus species.</title>
        <authorList>
            <person name="Yoshida K."/>
            <person name="Sommer R.J."/>
        </authorList>
    </citation>
    <scope>NUCLEOTIDE SEQUENCE</scope>
    <source>
        <strain evidence="1">RS0144</strain>
    </source>
</reference>
<evidence type="ECO:0000313" key="2">
    <source>
        <dbReference type="Proteomes" id="UP001432027"/>
    </source>
</evidence>